<organism evidence="6 7">
    <name type="scientific">Acidithiobacillus sulfurivorans</name>
    <dbReference type="NCBI Taxonomy" id="1958756"/>
    <lineage>
        <taxon>Bacteria</taxon>
        <taxon>Pseudomonadati</taxon>
        <taxon>Pseudomonadota</taxon>
        <taxon>Acidithiobacillia</taxon>
        <taxon>Acidithiobacillales</taxon>
        <taxon>Acidithiobacillaceae</taxon>
        <taxon>Acidithiobacillus</taxon>
    </lineage>
</organism>
<dbReference type="Proteomes" id="UP000755654">
    <property type="component" value="Unassembled WGS sequence"/>
</dbReference>
<dbReference type="PANTHER" id="PTHR37419:SF1">
    <property type="entry name" value="SERINE_THREONINE-PROTEIN KINASE TOXIN HIPA"/>
    <property type="match status" value="1"/>
</dbReference>
<feature type="region of interest" description="Disordered" evidence="4">
    <location>
        <begin position="132"/>
        <end position="156"/>
    </location>
</feature>
<evidence type="ECO:0000313" key="6">
    <source>
        <dbReference type="EMBL" id="MBU2759700.1"/>
    </source>
</evidence>
<feature type="domain" description="HipA-like C-terminal" evidence="5">
    <location>
        <begin position="153"/>
        <end position="388"/>
    </location>
</feature>
<protein>
    <submittedName>
        <fullName evidence="6">HipA domain-containing protein</fullName>
    </submittedName>
</protein>
<reference evidence="6 7" key="1">
    <citation type="journal article" date="2021" name="ISME J.">
        <title>Genomic evolution of the class Acidithiobacillia: deep-branching Proteobacteria living in extreme acidic conditions.</title>
        <authorList>
            <person name="Moya-Beltran A."/>
            <person name="Beard S."/>
            <person name="Rojas-Villalobos C."/>
            <person name="Issotta F."/>
            <person name="Gallardo Y."/>
            <person name="Ulloa R."/>
            <person name="Giaveno A."/>
            <person name="Degli Esposti M."/>
            <person name="Johnson D.B."/>
            <person name="Quatrini R."/>
        </authorList>
    </citation>
    <scope>NUCLEOTIDE SEQUENCE [LARGE SCALE GENOMIC DNA]</scope>
    <source>
        <strain evidence="6 7">RW2</strain>
    </source>
</reference>
<evidence type="ECO:0000256" key="1">
    <source>
        <dbReference type="ARBA" id="ARBA00010164"/>
    </source>
</evidence>
<dbReference type="Pfam" id="PF07804">
    <property type="entry name" value="HipA_C"/>
    <property type="match status" value="1"/>
</dbReference>
<evidence type="ECO:0000313" key="7">
    <source>
        <dbReference type="Proteomes" id="UP000755654"/>
    </source>
</evidence>
<comment type="similarity">
    <text evidence="1">Belongs to the HipA Ser/Thr kinase family.</text>
</comment>
<accession>A0ABS5ZWY1</accession>
<gene>
    <name evidence="6" type="ORF">HAP95_05970</name>
</gene>
<comment type="caution">
    <text evidence="6">The sequence shown here is derived from an EMBL/GenBank/DDBJ whole genome shotgun (WGS) entry which is preliminary data.</text>
</comment>
<evidence type="ECO:0000259" key="5">
    <source>
        <dbReference type="Pfam" id="PF07804"/>
    </source>
</evidence>
<keyword evidence="3" id="KW-0418">Kinase</keyword>
<evidence type="ECO:0000256" key="2">
    <source>
        <dbReference type="ARBA" id="ARBA00022679"/>
    </source>
</evidence>
<evidence type="ECO:0000256" key="3">
    <source>
        <dbReference type="ARBA" id="ARBA00022777"/>
    </source>
</evidence>
<proteinExistence type="inferred from homology"/>
<name>A0ABS5ZWY1_9PROT</name>
<dbReference type="EMBL" id="JAAOMP010000068">
    <property type="protein sequence ID" value="MBU2759700.1"/>
    <property type="molecule type" value="Genomic_DNA"/>
</dbReference>
<feature type="compositionally biased region" description="Basic and acidic residues" evidence="4">
    <location>
        <begin position="477"/>
        <end position="489"/>
    </location>
</feature>
<dbReference type="InterPro" id="IPR012893">
    <property type="entry name" value="HipA-like_C"/>
</dbReference>
<dbReference type="InterPro" id="IPR052028">
    <property type="entry name" value="HipA_Ser/Thr_kinase"/>
</dbReference>
<keyword evidence="2" id="KW-0808">Transferase</keyword>
<sequence>MGGLSIIAAWENSRTIDDTPQPLPGKQFVDVFYQEIPWGRFYDNGLSWKMEERPDAPAFPVADADIHRFLQSLFPETEGDKHQVASLFLSEPRRLMNLLIRPEGDKTVPVRNHIDAESRVARHTTRGLFVGTMVPPTASDTQDFDPHPAEPKLSGMQPKAPVFIDRQGNVNFSSERDPFTLLMKFNYDQRGSKAGLPVLEWAAQQVSRYAGIETPDTALMVDGDGSRAALLSERFDVPCGQDSRWLFAMDGAALMGLPTSDKYKANPIQLWRRMDEIARQSKGMSDDDRQKMAEQFFDRFALAWAMADGDLHAKNVSVLFTCDPSAPSPKSIKSTPWKMTLSPAYDTVCTRAIPGFGDDRMALKINGKDDGLSLSAWEKFGGQIGIKDAGNRVACLSEKVALGFAAFATVHPAQWGLDGEYAQSVSRLLDRAATVTRERARYMGVHLDALPQVSINEVMESRMEGLALNTGNQDQEEPIRGKSEVDDMR</sequence>
<evidence type="ECO:0000256" key="4">
    <source>
        <dbReference type="SAM" id="MobiDB-lite"/>
    </source>
</evidence>
<dbReference type="PANTHER" id="PTHR37419">
    <property type="entry name" value="SERINE/THREONINE-PROTEIN KINASE TOXIN HIPA"/>
    <property type="match status" value="1"/>
</dbReference>
<keyword evidence="7" id="KW-1185">Reference proteome</keyword>
<feature type="region of interest" description="Disordered" evidence="4">
    <location>
        <begin position="467"/>
        <end position="489"/>
    </location>
</feature>